<comment type="caution">
    <text evidence="1">The sequence shown here is derived from an EMBL/GenBank/DDBJ whole genome shotgun (WGS) entry which is preliminary data.</text>
</comment>
<evidence type="ECO:0000313" key="1">
    <source>
        <dbReference type="EMBL" id="RGM75594.1"/>
    </source>
</evidence>
<accession>A0A3E4YMW5</accession>
<proteinExistence type="predicted"/>
<sequence length="61" mass="7240">MEVKDLLKSYQGDNCIEIYDIFSLKTKRYNNKESVIRDFGHFTVQSWLVLTTQNKLKITII</sequence>
<dbReference type="EMBL" id="QSTP01000001">
    <property type="protein sequence ID" value="RGM75594.1"/>
    <property type="molecule type" value="Genomic_DNA"/>
</dbReference>
<gene>
    <name evidence="1" type="ORF">DXB99_03435</name>
</gene>
<dbReference type="Proteomes" id="UP000260758">
    <property type="component" value="Unassembled WGS sequence"/>
</dbReference>
<name>A0A3E4YMW5_9FIRM</name>
<organism evidence="1 2">
    <name type="scientific">Agathobacter rectalis</name>
    <dbReference type="NCBI Taxonomy" id="39491"/>
    <lineage>
        <taxon>Bacteria</taxon>
        <taxon>Bacillati</taxon>
        <taxon>Bacillota</taxon>
        <taxon>Clostridia</taxon>
        <taxon>Lachnospirales</taxon>
        <taxon>Lachnospiraceae</taxon>
        <taxon>Agathobacter</taxon>
    </lineage>
</organism>
<reference evidence="1 2" key="1">
    <citation type="submission" date="2018-08" db="EMBL/GenBank/DDBJ databases">
        <title>A genome reference for cultivated species of the human gut microbiota.</title>
        <authorList>
            <person name="Zou Y."/>
            <person name="Xue W."/>
            <person name="Luo G."/>
        </authorList>
    </citation>
    <scope>NUCLEOTIDE SEQUENCE [LARGE SCALE GENOMIC DNA]</scope>
    <source>
        <strain evidence="1 2">OM07-13</strain>
    </source>
</reference>
<dbReference type="AlphaFoldDB" id="A0A3E4YMW5"/>
<evidence type="ECO:0000313" key="2">
    <source>
        <dbReference type="Proteomes" id="UP000260758"/>
    </source>
</evidence>
<protein>
    <submittedName>
        <fullName evidence="1">Uncharacterized protein</fullName>
    </submittedName>
</protein>
<dbReference type="RefSeq" id="WP_117718350.1">
    <property type="nucleotide sequence ID" value="NZ_QSTP01000001.1"/>
</dbReference>